<dbReference type="PANTHER" id="PTHR42686:SF1">
    <property type="entry name" value="GH17980P-RELATED"/>
    <property type="match status" value="1"/>
</dbReference>
<dbReference type="Pfam" id="PF00248">
    <property type="entry name" value="Aldo_ket_red"/>
    <property type="match status" value="1"/>
</dbReference>
<protein>
    <submittedName>
        <fullName evidence="2">Aryl-alcohol dehydrogenase-like predicted oxidoreductase</fullName>
    </submittedName>
</protein>
<dbReference type="InterPro" id="IPR044479">
    <property type="entry name" value="LGALDH-like"/>
</dbReference>
<sequence length="301" mass="33545">MEYRTLGETGLSVSALSFGASSLGSVFRNIYETEGIKTVHTAIDLGVNLIDVSPYYGLTRAETVLGKALKTVSRDKYYLCTKAGRYGENDFNFSHERIIKSVDESLQRLHADYLDILLLHDIEFGDRSQIVNEGIPALHDLKKEGKIRFFGVSGLPLSIFTDMVKQTNLDVILSYCHFTINDTSLEDILPLMSKTKTGVINASPLGMGLLSQRGAPEWHPASERIKSVCQKAVDFCNLQGVPIEKLAVQFSVNNKSIPTTLISTANPKNVKNNIRWVEEPMDEGLLTEVQKILEPIHNETW</sequence>
<evidence type="ECO:0000259" key="1">
    <source>
        <dbReference type="Pfam" id="PF00248"/>
    </source>
</evidence>
<dbReference type="Proteomes" id="UP001232343">
    <property type="component" value="Unassembled WGS sequence"/>
</dbReference>
<comment type="caution">
    <text evidence="2">The sequence shown here is derived from an EMBL/GenBank/DDBJ whole genome shotgun (WGS) entry which is preliminary data.</text>
</comment>
<dbReference type="CDD" id="cd19163">
    <property type="entry name" value="AKR_galDH"/>
    <property type="match status" value="1"/>
</dbReference>
<evidence type="ECO:0000313" key="2">
    <source>
        <dbReference type="EMBL" id="MDQ0344880.1"/>
    </source>
</evidence>
<proteinExistence type="predicted"/>
<reference evidence="2 3" key="1">
    <citation type="submission" date="2023-07" db="EMBL/GenBank/DDBJ databases">
        <title>Genomic Encyclopedia of Type Strains, Phase IV (KMG-IV): sequencing the most valuable type-strain genomes for metagenomic binning, comparative biology and taxonomic classification.</title>
        <authorList>
            <person name="Goeker M."/>
        </authorList>
    </citation>
    <scope>NUCLEOTIDE SEQUENCE [LARGE SCALE GENOMIC DNA]</scope>
    <source>
        <strain evidence="2 3">DSM 27848</strain>
    </source>
</reference>
<gene>
    <name evidence="2" type="ORF">J2S14_003724</name>
</gene>
<name>A0ABU0D924_9BACI</name>
<dbReference type="PANTHER" id="PTHR42686">
    <property type="entry name" value="GH17980P-RELATED"/>
    <property type="match status" value="1"/>
</dbReference>
<keyword evidence="3" id="KW-1185">Reference proteome</keyword>
<dbReference type="SUPFAM" id="SSF51430">
    <property type="entry name" value="NAD(P)-linked oxidoreductase"/>
    <property type="match status" value="1"/>
</dbReference>
<dbReference type="InterPro" id="IPR036812">
    <property type="entry name" value="NAD(P)_OxRdtase_dom_sf"/>
</dbReference>
<dbReference type="Gene3D" id="3.20.20.100">
    <property type="entry name" value="NADP-dependent oxidoreductase domain"/>
    <property type="match status" value="1"/>
</dbReference>
<evidence type="ECO:0000313" key="3">
    <source>
        <dbReference type="Proteomes" id="UP001232343"/>
    </source>
</evidence>
<dbReference type="InterPro" id="IPR020471">
    <property type="entry name" value="AKR"/>
</dbReference>
<accession>A0ABU0D924</accession>
<organism evidence="2 3">
    <name type="scientific">Lederbergia wuyishanensis</name>
    <dbReference type="NCBI Taxonomy" id="1347903"/>
    <lineage>
        <taxon>Bacteria</taxon>
        <taxon>Bacillati</taxon>
        <taxon>Bacillota</taxon>
        <taxon>Bacilli</taxon>
        <taxon>Bacillales</taxon>
        <taxon>Bacillaceae</taxon>
        <taxon>Lederbergia</taxon>
    </lineage>
</organism>
<dbReference type="RefSeq" id="WP_244681148.1">
    <property type="nucleotide sequence ID" value="NZ_JALIRM010000004.1"/>
</dbReference>
<feature type="domain" description="NADP-dependent oxidoreductase" evidence="1">
    <location>
        <begin position="16"/>
        <end position="293"/>
    </location>
</feature>
<dbReference type="EMBL" id="JAUSUO010000011">
    <property type="protein sequence ID" value="MDQ0344880.1"/>
    <property type="molecule type" value="Genomic_DNA"/>
</dbReference>
<dbReference type="InterPro" id="IPR023210">
    <property type="entry name" value="NADP_OxRdtase_dom"/>
</dbReference>